<dbReference type="GO" id="GO:0030866">
    <property type="term" value="P:cortical actin cytoskeleton organization"/>
    <property type="evidence" value="ECO:0007669"/>
    <property type="project" value="TreeGrafter"/>
</dbReference>
<dbReference type="PANTHER" id="PTHR36414:SF1">
    <property type="entry name" value="PROTEIN SUR7"/>
    <property type="match status" value="1"/>
</dbReference>
<dbReference type="AlphaFoldDB" id="A0A9P3B2K4"/>
<organism evidence="3 4">
    <name type="scientific">Aspergillus pseudoviridinutans</name>
    <dbReference type="NCBI Taxonomy" id="1517512"/>
    <lineage>
        <taxon>Eukaryota</taxon>
        <taxon>Fungi</taxon>
        <taxon>Dikarya</taxon>
        <taxon>Ascomycota</taxon>
        <taxon>Pezizomycotina</taxon>
        <taxon>Eurotiomycetes</taxon>
        <taxon>Eurotiomycetidae</taxon>
        <taxon>Eurotiales</taxon>
        <taxon>Aspergillaceae</taxon>
        <taxon>Aspergillus</taxon>
        <taxon>Aspergillus subgen. Fumigati</taxon>
    </lineage>
</organism>
<evidence type="ECO:0000256" key="1">
    <source>
        <dbReference type="SAM" id="MobiDB-lite"/>
    </source>
</evidence>
<keyword evidence="4" id="KW-1185">Reference proteome</keyword>
<gene>
    <name evidence="3" type="ORF">Asppvi_001407</name>
</gene>
<dbReference type="GO" id="GO:0006897">
    <property type="term" value="P:endocytosis"/>
    <property type="evidence" value="ECO:0007669"/>
    <property type="project" value="TreeGrafter"/>
</dbReference>
<dbReference type="RefSeq" id="XP_043153639.1">
    <property type="nucleotide sequence ID" value="XM_043297704.1"/>
</dbReference>
<feature type="transmembrane region" description="Helical" evidence="2">
    <location>
        <begin position="27"/>
        <end position="49"/>
    </location>
</feature>
<dbReference type="GO" id="GO:0045121">
    <property type="term" value="C:membrane raft"/>
    <property type="evidence" value="ECO:0007669"/>
    <property type="project" value="TreeGrafter"/>
</dbReference>
<feature type="transmembrane region" description="Helical" evidence="2">
    <location>
        <begin position="135"/>
        <end position="157"/>
    </location>
</feature>
<dbReference type="OrthoDB" id="5419460at2759"/>
<dbReference type="Proteomes" id="UP001043456">
    <property type="component" value="Unassembled WGS sequence"/>
</dbReference>
<reference evidence="3 4" key="1">
    <citation type="submission" date="2018-10" db="EMBL/GenBank/DDBJ databases">
        <title>Pan-genome distribution and transcriptional activeness of fungal secondary metabolism genes in Aspergillus section Fumigati.</title>
        <authorList>
            <person name="Takahashi H."/>
            <person name="Umemura M."/>
            <person name="Ninomiya A."/>
            <person name="Kusuya Y."/>
            <person name="Urayama S."/>
            <person name="Shimizu M."/>
            <person name="Watanabe A."/>
            <person name="Kamei K."/>
            <person name="Yaguchi T."/>
            <person name="Hagiwara D."/>
        </authorList>
    </citation>
    <scope>NUCLEOTIDE SEQUENCE [LARGE SCALE GENOMIC DNA]</scope>
    <source>
        <strain evidence="3 4">IFM 55266</strain>
    </source>
</reference>
<feature type="transmembrane region" description="Helical" evidence="2">
    <location>
        <begin position="169"/>
        <end position="190"/>
    </location>
</feature>
<evidence type="ECO:0000256" key="2">
    <source>
        <dbReference type="SAM" id="Phobius"/>
    </source>
</evidence>
<keyword evidence="2" id="KW-0472">Membrane</keyword>
<evidence type="ECO:0008006" key="5">
    <source>
        <dbReference type="Google" id="ProtNLM"/>
    </source>
</evidence>
<sequence>MDGATSEPLGREEEKWREMGTVAVERVGLGFLGLFFTASALLLMFLAFLGGARNSNPLNIIYWLEADTGNIPGAPALSRWTYWQLCAVNSQGKNECGKSYPDYPFDPPSHRNFGTDVNVPSAFIGTNHYFLTSRFMFPFHIIALFFATCSLFTGFLAMCTRIGNWVSAFSAYIALTFQAITTCLMTAVYVQGRNKFNNNGQSAHLGSKAFAFMWTSVALLFFSCVIYCMGGAVGRKDGGYSGREQRRRGFFSSRRSGSLRSNKETAP</sequence>
<accession>A0A9P3B2K4</accession>
<dbReference type="EMBL" id="BHVY01000001">
    <property type="protein sequence ID" value="GIJ82892.1"/>
    <property type="molecule type" value="Genomic_DNA"/>
</dbReference>
<dbReference type="GO" id="GO:0032185">
    <property type="term" value="P:septin cytoskeleton organization"/>
    <property type="evidence" value="ECO:0007669"/>
    <property type="project" value="TreeGrafter"/>
</dbReference>
<dbReference type="InterPro" id="IPR009571">
    <property type="entry name" value="SUR7/Rim9-like_fungi"/>
</dbReference>
<dbReference type="PANTHER" id="PTHR36414">
    <property type="entry name" value="PROTEIN SUR7"/>
    <property type="match status" value="1"/>
</dbReference>
<evidence type="ECO:0000313" key="4">
    <source>
        <dbReference type="Proteomes" id="UP001043456"/>
    </source>
</evidence>
<dbReference type="GeneID" id="67000020"/>
<dbReference type="GO" id="GO:0005886">
    <property type="term" value="C:plasma membrane"/>
    <property type="evidence" value="ECO:0007669"/>
    <property type="project" value="InterPro"/>
</dbReference>
<feature type="transmembrane region" description="Helical" evidence="2">
    <location>
        <begin position="210"/>
        <end position="233"/>
    </location>
</feature>
<dbReference type="GO" id="GO:0005938">
    <property type="term" value="C:cell cortex"/>
    <property type="evidence" value="ECO:0007669"/>
    <property type="project" value="TreeGrafter"/>
</dbReference>
<proteinExistence type="predicted"/>
<feature type="region of interest" description="Disordered" evidence="1">
    <location>
        <begin position="239"/>
        <end position="267"/>
    </location>
</feature>
<name>A0A9P3B2K4_9EURO</name>
<dbReference type="Pfam" id="PF06687">
    <property type="entry name" value="SUR7"/>
    <property type="match status" value="1"/>
</dbReference>
<keyword evidence="2" id="KW-0812">Transmembrane</keyword>
<evidence type="ECO:0000313" key="3">
    <source>
        <dbReference type="EMBL" id="GIJ82892.1"/>
    </source>
</evidence>
<dbReference type="FunFam" id="1.20.140.150:FF:000058">
    <property type="entry name" value="Actin cortical patch protein Sur7"/>
    <property type="match status" value="1"/>
</dbReference>
<dbReference type="Gene3D" id="1.20.140.150">
    <property type="match status" value="1"/>
</dbReference>
<protein>
    <recommendedName>
        <fullName evidence="5">Actin cortical patch protein Sur7</fullName>
    </recommendedName>
</protein>
<dbReference type="GO" id="GO:0031505">
    <property type="term" value="P:fungal-type cell wall organization"/>
    <property type="evidence" value="ECO:0007669"/>
    <property type="project" value="TreeGrafter"/>
</dbReference>
<keyword evidence="2" id="KW-1133">Transmembrane helix</keyword>
<comment type="caution">
    <text evidence="3">The sequence shown here is derived from an EMBL/GenBank/DDBJ whole genome shotgun (WGS) entry which is preliminary data.</text>
</comment>
<feature type="compositionally biased region" description="Low complexity" evidence="1">
    <location>
        <begin position="250"/>
        <end position="260"/>
    </location>
</feature>